<evidence type="ECO:0000313" key="4">
    <source>
        <dbReference type="Proteomes" id="UP001178288"/>
    </source>
</evidence>
<accession>A0AA95SJX6</accession>
<reference evidence="3" key="1">
    <citation type="submission" date="2023-05" db="EMBL/GenBank/DDBJ databases">
        <title>Comparative genomics of Bacillaceae isolates and their secondary metabolite potential.</title>
        <authorList>
            <person name="Song L."/>
            <person name="Nielsen L.J."/>
            <person name="Mohite O."/>
            <person name="Xu X."/>
            <person name="Weber T."/>
            <person name="Kovacs A.T."/>
        </authorList>
    </citation>
    <scope>NUCLEOTIDE SEQUENCE</scope>
    <source>
        <strain evidence="3">XLM17</strain>
    </source>
</reference>
<dbReference type="PANTHER" id="PTHR46797">
    <property type="entry name" value="HTH-TYPE TRANSCRIPTIONAL REGULATOR"/>
    <property type="match status" value="1"/>
</dbReference>
<feature type="domain" description="HTH cro/C1-type" evidence="2">
    <location>
        <begin position="6"/>
        <end position="61"/>
    </location>
</feature>
<protein>
    <submittedName>
        <fullName evidence="3">Helix-turn-helix transcriptional regulator</fullName>
    </submittedName>
</protein>
<keyword evidence="4" id="KW-1185">Reference proteome</keyword>
<keyword evidence="1" id="KW-0238">DNA-binding</keyword>
<evidence type="ECO:0000313" key="3">
    <source>
        <dbReference type="EMBL" id="WHY89111.1"/>
    </source>
</evidence>
<sequence>MIGRNIYEIRMKKGFTLSELAERAGISKSYLSNIERNLNQNPSIQVIRKIAQVLDVDLKILIKTGPNDEEQQLPDKEWIDLANEFKKSGIEKNQIQEFKQLIEFIKWQNQNMDTKK</sequence>
<dbReference type="GO" id="GO:0003677">
    <property type="term" value="F:DNA binding"/>
    <property type="evidence" value="ECO:0007669"/>
    <property type="project" value="UniProtKB-KW"/>
</dbReference>
<gene>
    <name evidence="3" type="ORF">QNH39_21645</name>
</gene>
<evidence type="ECO:0000259" key="2">
    <source>
        <dbReference type="PROSITE" id="PS50943"/>
    </source>
</evidence>
<proteinExistence type="predicted"/>
<evidence type="ECO:0000256" key="1">
    <source>
        <dbReference type="ARBA" id="ARBA00023125"/>
    </source>
</evidence>
<dbReference type="GO" id="GO:0003700">
    <property type="term" value="F:DNA-binding transcription factor activity"/>
    <property type="evidence" value="ECO:0007669"/>
    <property type="project" value="TreeGrafter"/>
</dbReference>
<organism evidence="3 4">
    <name type="scientific">Neobacillus novalis</name>
    <dbReference type="NCBI Taxonomy" id="220687"/>
    <lineage>
        <taxon>Bacteria</taxon>
        <taxon>Bacillati</taxon>
        <taxon>Bacillota</taxon>
        <taxon>Bacilli</taxon>
        <taxon>Bacillales</taxon>
        <taxon>Bacillaceae</taxon>
        <taxon>Neobacillus</taxon>
    </lineage>
</organism>
<dbReference type="InterPro" id="IPR050807">
    <property type="entry name" value="TransReg_Diox_bact_type"/>
</dbReference>
<dbReference type="CDD" id="cd00093">
    <property type="entry name" value="HTH_XRE"/>
    <property type="match status" value="1"/>
</dbReference>
<dbReference type="InterPro" id="IPR001387">
    <property type="entry name" value="Cro/C1-type_HTH"/>
</dbReference>
<dbReference type="SUPFAM" id="SSF47413">
    <property type="entry name" value="lambda repressor-like DNA-binding domains"/>
    <property type="match status" value="1"/>
</dbReference>
<dbReference type="Pfam" id="PF01381">
    <property type="entry name" value="HTH_3"/>
    <property type="match status" value="1"/>
</dbReference>
<name>A0AA95SJX6_9BACI</name>
<dbReference type="SMART" id="SM00530">
    <property type="entry name" value="HTH_XRE"/>
    <property type="match status" value="1"/>
</dbReference>
<dbReference type="KEGG" id="nnv:QNH39_21645"/>
<dbReference type="PANTHER" id="PTHR46797:SF1">
    <property type="entry name" value="METHYLPHOSPHONATE SYNTHASE"/>
    <property type="match status" value="1"/>
</dbReference>
<dbReference type="EMBL" id="CP126114">
    <property type="protein sequence ID" value="WHY89111.1"/>
    <property type="molecule type" value="Genomic_DNA"/>
</dbReference>
<dbReference type="Proteomes" id="UP001178288">
    <property type="component" value="Chromosome"/>
</dbReference>
<dbReference type="GO" id="GO:0005829">
    <property type="term" value="C:cytosol"/>
    <property type="evidence" value="ECO:0007669"/>
    <property type="project" value="TreeGrafter"/>
</dbReference>
<dbReference type="InterPro" id="IPR010982">
    <property type="entry name" value="Lambda_DNA-bd_dom_sf"/>
</dbReference>
<dbReference type="PROSITE" id="PS50943">
    <property type="entry name" value="HTH_CROC1"/>
    <property type="match status" value="1"/>
</dbReference>
<dbReference type="Gene3D" id="1.10.260.40">
    <property type="entry name" value="lambda repressor-like DNA-binding domains"/>
    <property type="match status" value="1"/>
</dbReference>
<dbReference type="AlphaFoldDB" id="A0AA95SJX6"/>